<dbReference type="GO" id="GO:0004340">
    <property type="term" value="F:glucokinase activity"/>
    <property type="evidence" value="ECO:0007669"/>
    <property type="project" value="InterPro"/>
</dbReference>
<organism evidence="4 5">
    <name type="scientific">Ignatzschineria ureiclastica</name>
    <dbReference type="NCBI Taxonomy" id="472582"/>
    <lineage>
        <taxon>Bacteria</taxon>
        <taxon>Pseudomonadati</taxon>
        <taxon>Pseudomonadota</taxon>
        <taxon>Gammaproteobacteria</taxon>
        <taxon>Cardiobacteriales</taxon>
        <taxon>Ignatzschineriaceae</taxon>
        <taxon>Ignatzschineria</taxon>
    </lineage>
</organism>
<dbReference type="OrthoDB" id="9800595at2"/>
<dbReference type="GO" id="GO:0005524">
    <property type="term" value="F:ATP binding"/>
    <property type="evidence" value="ECO:0007669"/>
    <property type="project" value="InterPro"/>
</dbReference>
<dbReference type="GO" id="GO:0005536">
    <property type="term" value="F:D-glucose binding"/>
    <property type="evidence" value="ECO:0007669"/>
    <property type="project" value="InterPro"/>
</dbReference>
<evidence type="ECO:0000313" key="4">
    <source>
        <dbReference type="EMBL" id="PWD81879.1"/>
    </source>
</evidence>
<accession>A0A2U2AH14</accession>
<dbReference type="Gene3D" id="3.30.420.40">
    <property type="match status" value="1"/>
</dbReference>
<dbReference type="GO" id="GO:0006096">
    <property type="term" value="P:glycolytic process"/>
    <property type="evidence" value="ECO:0007669"/>
    <property type="project" value="InterPro"/>
</dbReference>
<dbReference type="RefSeq" id="WP_109188499.1">
    <property type="nucleotide sequence ID" value="NZ_BMYA01000001.1"/>
</dbReference>
<dbReference type="InterPro" id="IPR003836">
    <property type="entry name" value="Glucokinase"/>
</dbReference>
<dbReference type="InterPro" id="IPR043129">
    <property type="entry name" value="ATPase_NBD"/>
</dbReference>
<dbReference type="SUPFAM" id="SSF53067">
    <property type="entry name" value="Actin-like ATPase domain"/>
    <property type="match status" value="1"/>
</dbReference>
<evidence type="ECO:0000256" key="3">
    <source>
        <dbReference type="RuleBase" id="RU004046"/>
    </source>
</evidence>
<dbReference type="Pfam" id="PF02685">
    <property type="entry name" value="Glucokinase"/>
    <property type="match status" value="1"/>
</dbReference>
<dbReference type="Proteomes" id="UP000245020">
    <property type="component" value="Unassembled WGS sequence"/>
</dbReference>
<comment type="caution">
    <text evidence="4">The sequence shown here is derived from an EMBL/GenBank/DDBJ whole genome shotgun (WGS) entry which is preliminary data.</text>
</comment>
<keyword evidence="1" id="KW-0808">Transferase</keyword>
<dbReference type="EMBL" id="QEWQ01000001">
    <property type="protein sequence ID" value="PWD81879.1"/>
    <property type="molecule type" value="Genomic_DNA"/>
</dbReference>
<dbReference type="AlphaFoldDB" id="A0A2U2AH14"/>
<proteinExistence type="inferred from homology"/>
<evidence type="ECO:0008006" key="6">
    <source>
        <dbReference type="Google" id="ProtNLM"/>
    </source>
</evidence>
<dbReference type="InterPro" id="IPR050201">
    <property type="entry name" value="Bacterial_glucokinase"/>
</dbReference>
<dbReference type="PANTHER" id="PTHR47690">
    <property type="entry name" value="GLUCOKINASE"/>
    <property type="match status" value="1"/>
</dbReference>
<dbReference type="Gene3D" id="3.40.367.20">
    <property type="match status" value="1"/>
</dbReference>
<evidence type="ECO:0000256" key="2">
    <source>
        <dbReference type="ARBA" id="ARBA00022777"/>
    </source>
</evidence>
<name>A0A2U2AH14_9GAMM</name>
<keyword evidence="5" id="KW-1185">Reference proteome</keyword>
<evidence type="ECO:0000256" key="1">
    <source>
        <dbReference type="ARBA" id="ARBA00022679"/>
    </source>
</evidence>
<sequence>MKNKPFEVIIADMGATYSRVALLDEYQAIRHVKTYESNKFDSPSMVINAYLAEQALMVPDLVLIAVAAPIDQDRLNLTNIHWDFSQQDVAQDLNTKVVFLNDFEALSMALDHISDSDLLPLTTNNHLPSMALTPQAKIVIGTGTGFGTAMALTLNGETKSFPSEGGHSLYAPQDLLEVAIMQQLMDQLGRPIITEDILGCKEGITRLITIMADLEGITLDFEPTPEALVIAACDKQSPFAIQVLNRYCMMLGNAASNLVLNTGATGGVYIGGGFAPRFGEFLQQSDFYAAFLNKAKVESLLANVPIYLITHPYATLVGLQHILPRYL</sequence>
<protein>
    <recommendedName>
        <fullName evidence="6">Glucokinase</fullName>
    </recommendedName>
</protein>
<comment type="similarity">
    <text evidence="3">Belongs to the bacterial glucokinase family.</text>
</comment>
<dbReference type="PANTHER" id="PTHR47690:SF1">
    <property type="entry name" value="GLUCOKINASE"/>
    <property type="match status" value="1"/>
</dbReference>
<reference evidence="5" key="1">
    <citation type="submission" date="2018-05" db="EMBL/GenBank/DDBJ databases">
        <title>Ignatzschineria dubaiensis sp. nov., isolated from necrotic foot tissues of dromedaries (Camelus dromedarius) and associated maggots in Dubai, United Arab Emirates.</title>
        <authorList>
            <person name="Tsang C.C."/>
            <person name="Tang J.Y.M."/>
            <person name="Fong J.Y.H."/>
            <person name="Kinne J."/>
            <person name="Lee H.H."/>
            <person name="Joseph M."/>
            <person name="Jose S."/>
            <person name="Schuster R.K."/>
            <person name="Tang Y."/>
            <person name="Sivakumar S."/>
            <person name="Chen J.H.K."/>
            <person name="Teng J.L.L."/>
            <person name="Lau S.K.P."/>
            <person name="Wernery U."/>
            <person name="Woo P.C.Y."/>
        </authorList>
    </citation>
    <scope>NUCLEOTIDE SEQUENCE [LARGE SCALE GENOMIC DNA]</scope>
    <source>
        <strain evidence="5">KCTC 22644</strain>
    </source>
</reference>
<gene>
    <name evidence="4" type="ORF">DC083_01465</name>
</gene>
<dbReference type="CDD" id="cd24008">
    <property type="entry name" value="ASKHA_NBD_GLK"/>
    <property type="match status" value="1"/>
</dbReference>
<keyword evidence="2" id="KW-0418">Kinase</keyword>
<evidence type="ECO:0000313" key="5">
    <source>
        <dbReference type="Proteomes" id="UP000245020"/>
    </source>
</evidence>
<dbReference type="GO" id="GO:0005829">
    <property type="term" value="C:cytosol"/>
    <property type="evidence" value="ECO:0007669"/>
    <property type="project" value="TreeGrafter"/>
</dbReference>